<comment type="caution">
    <text evidence="1">The sequence shown here is derived from an EMBL/GenBank/DDBJ whole genome shotgun (WGS) entry which is preliminary data.</text>
</comment>
<dbReference type="AlphaFoldDB" id="A0A4R4RPI8"/>
<keyword evidence="2" id="KW-1185">Reference proteome</keyword>
<name>A0A4R4RPI8_9ACTN</name>
<protein>
    <submittedName>
        <fullName evidence="1">Extracellular solute-binding protein</fullName>
    </submittedName>
</protein>
<dbReference type="EMBL" id="SMKL01000031">
    <property type="protein sequence ID" value="TDC50383.1"/>
    <property type="molecule type" value="Genomic_DNA"/>
</dbReference>
<dbReference type="PANTHER" id="PTHR43649">
    <property type="entry name" value="ARABINOSE-BINDING PROTEIN-RELATED"/>
    <property type="match status" value="1"/>
</dbReference>
<dbReference type="InterPro" id="IPR006059">
    <property type="entry name" value="SBP"/>
</dbReference>
<reference evidence="1 2" key="1">
    <citation type="submission" date="2019-02" db="EMBL/GenBank/DDBJ databases">
        <title>Draft genome sequences of novel Actinobacteria.</title>
        <authorList>
            <person name="Sahin N."/>
            <person name="Ay H."/>
            <person name="Saygin H."/>
        </authorList>
    </citation>
    <scope>NUCLEOTIDE SEQUENCE [LARGE SCALE GENOMIC DNA]</scope>
    <source>
        <strain evidence="1 2">KC603</strain>
    </source>
</reference>
<dbReference type="RefSeq" id="WP_131983894.1">
    <property type="nucleotide sequence ID" value="NZ_SMKL01000031.1"/>
</dbReference>
<dbReference type="SUPFAM" id="SSF53850">
    <property type="entry name" value="Periplasmic binding protein-like II"/>
    <property type="match status" value="1"/>
</dbReference>
<evidence type="ECO:0000313" key="1">
    <source>
        <dbReference type="EMBL" id="TDC50383.1"/>
    </source>
</evidence>
<gene>
    <name evidence="1" type="ORF">E1212_15225</name>
</gene>
<accession>A0A4R4RPI8</accession>
<evidence type="ECO:0000313" key="2">
    <source>
        <dbReference type="Proteomes" id="UP000295621"/>
    </source>
</evidence>
<dbReference type="InterPro" id="IPR050490">
    <property type="entry name" value="Bact_solute-bd_prot1"/>
</dbReference>
<dbReference type="OrthoDB" id="9780991at2"/>
<proteinExistence type="predicted"/>
<dbReference type="PANTHER" id="PTHR43649:SF12">
    <property type="entry name" value="DIACETYLCHITOBIOSE BINDING PROTEIN DASA"/>
    <property type="match status" value="1"/>
</dbReference>
<dbReference type="Proteomes" id="UP000295621">
    <property type="component" value="Unassembled WGS sequence"/>
</dbReference>
<sequence length="436" mass="46674">MNDRSSAGRFTVRRGHARRAVALAGAVVLLAACGGGDGTAEDAGEDGPIVLDFPTWQANEPGHGEALRAIVEEFESRHEGVTVNMYPVSNEDFQNQIVTQLSAGDPPDIIASGNHFYAFAGTGQLEPLNDRLEESGLLDEWEDFQQERVVDGDHLALTMHALTRLLYYNEEYLAAAGLDAPPTSPTELADAVEALAGSVGEGVSPWGATTTTHSNLFGESTAFIVGMGGQWITDGEWSVTAPETVEAVDLYRRLAQQAPPGLDGGGYRQLLGDGRIAMSQDGNWVISTLDEVSPADVRPKLKAAPPPFENTVALVGTSLSIPEGISEERKDLVWEFIQVAAEPEFQGMWAGSIDAAPGRTGSITSEQVQERPELEVVAQTIASAQPEFPDSANFRANFGEIEQHIIDAMMRLLTTDDETAAVLADLESQLSSVTEP</sequence>
<dbReference type="Gene3D" id="3.40.190.10">
    <property type="entry name" value="Periplasmic binding protein-like II"/>
    <property type="match status" value="1"/>
</dbReference>
<dbReference type="Pfam" id="PF13416">
    <property type="entry name" value="SBP_bac_8"/>
    <property type="match status" value="1"/>
</dbReference>
<organism evidence="1 2">
    <name type="scientific">Jiangella ureilytica</name>
    <dbReference type="NCBI Taxonomy" id="2530374"/>
    <lineage>
        <taxon>Bacteria</taxon>
        <taxon>Bacillati</taxon>
        <taxon>Actinomycetota</taxon>
        <taxon>Actinomycetes</taxon>
        <taxon>Jiangellales</taxon>
        <taxon>Jiangellaceae</taxon>
        <taxon>Jiangella</taxon>
    </lineage>
</organism>
<dbReference type="PROSITE" id="PS51257">
    <property type="entry name" value="PROKAR_LIPOPROTEIN"/>
    <property type="match status" value="1"/>
</dbReference>